<dbReference type="OrthoDB" id="9804734at2"/>
<evidence type="ECO:0000256" key="2">
    <source>
        <dbReference type="ARBA" id="ARBA00023027"/>
    </source>
</evidence>
<gene>
    <name evidence="4" type="ORF">SAMN05421753_103235</name>
</gene>
<reference evidence="5" key="1">
    <citation type="submission" date="2016-10" db="EMBL/GenBank/DDBJ databases">
        <authorList>
            <person name="Varghese N."/>
            <person name="Submissions S."/>
        </authorList>
    </citation>
    <scope>NUCLEOTIDE SEQUENCE [LARGE SCALE GENOMIC DNA]</scope>
    <source>
        <strain evidence="5">DSM 26348</strain>
    </source>
</reference>
<dbReference type="SUPFAM" id="SSF53720">
    <property type="entry name" value="ALDH-like"/>
    <property type="match status" value="1"/>
</dbReference>
<dbReference type="InterPro" id="IPR015590">
    <property type="entry name" value="Aldehyde_DH_dom"/>
</dbReference>
<dbReference type="Gene3D" id="3.40.605.10">
    <property type="entry name" value="Aldehyde Dehydrogenase, Chain A, domain 1"/>
    <property type="match status" value="1"/>
</dbReference>
<dbReference type="STRING" id="1576369.SAMN05421753_103235"/>
<dbReference type="RefSeq" id="WP_092048255.1">
    <property type="nucleotide sequence ID" value="NZ_FOQD01000003.1"/>
</dbReference>
<organism evidence="4 5">
    <name type="scientific">Planctomicrobium piriforme</name>
    <dbReference type="NCBI Taxonomy" id="1576369"/>
    <lineage>
        <taxon>Bacteria</taxon>
        <taxon>Pseudomonadati</taxon>
        <taxon>Planctomycetota</taxon>
        <taxon>Planctomycetia</taxon>
        <taxon>Planctomycetales</taxon>
        <taxon>Planctomycetaceae</taxon>
        <taxon>Planctomicrobium</taxon>
    </lineage>
</organism>
<dbReference type="InterPro" id="IPR012408">
    <property type="entry name" value="Acetald_propionald_DH-rel"/>
</dbReference>
<dbReference type="InterPro" id="IPR016163">
    <property type="entry name" value="Ald_DH_C"/>
</dbReference>
<name>A0A1I3DH95_9PLAN</name>
<evidence type="ECO:0000259" key="3">
    <source>
        <dbReference type="Pfam" id="PF00171"/>
    </source>
</evidence>
<protein>
    <submittedName>
        <fullName evidence="4">Aldehyde dehydrogenase</fullName>
    </submittedName>
</protein>
<sequence length="499" mass="52975">MQANESTIRAVVEEVLSELGRKPKGNPDAGRIYGQSSLKKGGIPVISAGTSIPASAGSVHHGSGNWGVFDNVNDAVAAANEAFVKLQKKTMGDRATVVRIVKEMCEKNADLWGRAEMEETKIGRVDHKIEKLKIIKLVPGTEFIKPDCYSGDNGLTLEEYAPFGVIGAITPVTHSLPTLAGNIVNIVAAGNTVVFNPHPSGAKIACTGVQAFNKAFADAIGIENLVTIIGKPTIESANEVFHHKGVRVLLVTGGPAVARAALQSSKKAIVAGPGNPPVVVDYTADLEKAAKSIVIGGAYDNNLLCIGEKEVFAEQKIFDPLMEAMSRHGGFRLSAQQIETLTKLAFSPPKEPGGHAILNRDLIGKDAAVIAQQIGVSVPAGTQLLYGETDTSNPFVPEEQMMPFVPFIRTKDTQHSIALAYEFEHGFGHTALIHSRDVKTMDEMGKLMNTTLFVKNGPSMAGLGLGGEGYLSFSVATPTGEGVTSPLTFTRKRRTSLIS</sequence>
<evidence type="ECO:0000313" key="4">
    <source>
        <dbReference type="EMBL" id="SFH85959.1"/>
    </source>
</evidence>
<proteinExistence type="predicted"/>
<keyword evidence="1" id="KW-0560">Oxidoreductase</keyword>
<dbReference type="InterPro" id="IPR016161">
    <property type="entry name" value="Ald_DH/histidinol_DH"/>
</dbReference>
<accession>A0A1I3DH95</accession>
<keyword evidence="2" id="KW-0520">NAD</keyword>
<dbReference type="Pfam" id="PF00171">
    <property type="entry name" value="Aldedh"/>
    <property type="match status" value="1"/>
</dbReference>
<dbReference type="PIRSF" id="PIRSF036410">
    <property type="entry name" value="EutE_PduP"/>
    <property type="match status" value="1"/>
</dbReference>
<keyword evidence="5" id="KW-1185">Reference proteome</keyword>
<dbReference type="EMBL" id="FOQD01000003">
    <property type="protein sequence ID" value="SFH85959.1"/>
    <property type="molecule type" value="Genomic_DNA"/>
</dbReference>
<dbReference type="GO" id="GO:0008774">
    <property type="term" value="F:acetaldehyde dehydrogenase (acetylating) activity"/>
    <property type="evidence" value="ECO:0007669"/>
    <property type="project" value="InterPro"/>
</dbReference>
<dbReference type="InterPro" id="IPR016162">
    <property type="entry name" value="Ald_DH_N"/>
</dbReference>
<dbReference type="PANTHER" id="PTHR11699">
    <property type="entry name" value="ALDEHYDE DEHYDROGENASE-RELATED"/>
    <property type="match status" value="1"/>
</dbReference>
<dbReference type="NCBIfam" id="NF011927">
    <property type="entry name" value="PRK15398.1"/>
    <property type="match status" value="1"/>
</dbReference>
<evidence type="ECO:0000313" key="5">
    <source>
        <dbReference type="Proteomes" id="UP000199518"/>
    </source>
</evidence>
<feature type="domain" description="Aldehyde dehydrogenase" evidence="3">
    <location>
        <begin position="71"/>
        <end position="326"/>
    </location>
</feature>
<dbReference type="AlphaFoldDB" id="A0A1I3DH95"/>
<dbReference type="Proteomes" id="UP000199518">
    <property type="component" value="Unassembled WGS sequence"/>
</dbReference>
<evidence type="ECO:0000256" key="1">
    <source>
        <dbReference type="ARBA" id="ARBA00023002"/>
    </source>
</evidence>
<dbReference type="Gene3D" id="3.40.309.10">
    <property type="entry name" value="Aldehyde Dehydrogenase, Chain A, domain 2"/>
    <property type="match status" value="1"/>
</dbReference>